<keyword evidence="2" id="KW-1003">Cell membrane</keyword>
<dbReference type="GO" id="GO:0006508">
    <property type="term" value="P:proteolysis"/>
    <property type="evidence" value="ECO:0007669"/>
    <property type="project" value="UniProtKB-KW"/>
</dbReference>
<evidence type="ECO:0000256" key="4">
    <source>
        <dbReference type="ARBA" id="ARBA00022692"/>
    </source>
</evidence>
<evidence type="ECO:0000256" key="8">
    <source>
        <dbReference type="SAM" id="Phobius"/>
    </source>
</evidence>
<dbReference type="NCBIfam" id="TIGR02602">
    <property type="entry name" value="8TM_EpsH"/>
    <property type="match status" value="1"/>
</dbReference>
<dbReference type="InterPro" id="IPR013426">
    <property type="entry name" value="EpsH-like"/>
</dbReference>
<comment type="subcellular location">
    <subcellularLocation>
        <location evidence="1">Cell membrane</location>
        <topology evidence="1">Multi-pass membrane protein</topology>
    </subcellularLocation>
</comment>
<dbReference type="Pfam" id="PF09721">
    <property type="entry name" value="Exosortase_EpsH"/>
    <property type="match status" value="1"/>
</dbReference>
<dbReference type="InterPro" id="IPR019127">
    <property type="entry name" value="Exosortase"/>
</dbReference>
<evidence type="ECO:0000313" key="10">
    <source>
        <dbReference type="EMBL" id="MBK1645280.1"/>
    </source>
</evidence>
<evidence type="ECO:0000256" key="3">
    <source>
        <dbReference type="ARBA" id="ARBA00022670"/>
    </source>
</evidence>
<feature type="transmembrane region" description="Helical" evidence="8">
    <location>
        <begin position="149"/>
        <end position="172"/>
    </location>
</feature>
<accession>A0A9X0WIU0</accession>
<evidence type="ECO:0000256" key="5">
    <source>
        <dbReference type="ARBA" id="ARBA00022801"/>
    </source>
</evidence>
<dbReference type="NCBIfam" id="TIGR04178">
    <property type="entry name" value="exo_archaeo"/>
    <property type="match status" value="1"/>
</dbReference>
<organism evidence="10 11">
    <name type="scientific">Thiocapsa imhoffii</name>
    <dbReference type="NCBI Taxonomy" id="382777"/>
    <lineage>
        <taxon>Bacteria</taxon>
        <taxon>Pseudomonadati</taxon>
        <taxon>Pseudomonadota</taxon>
        <taxon>Gammaproteobacteria</taxon>
        <taxon>Chromatiales</taxon>
        <taxon>Chromatiaceae</taxon>
        <taxon>Thiocapsa</taxon>
    </lineage>
</organism>
<comment type="caution">
    <text evidence="10">The sequence shown here is derived from an EMBL/GenBank/DDBJ whole genome shotgun (WGS) entry which is preliminary data.</text>
</comment>
<feature type="transmembrane region" description="Helical" evidence="8">
    <location>
        <begin position="125"/>
        <end position="143"/>
    </location>
</feature>
<keyword evidence="4 8" id="KW-0812">Transmembrane</keyword>
<dbReference type="EMBL" id="NRSD01000011">
    <property type="protein sequence ID" value="MBK1645280.1"/>
    <property type="molecule type" value="Genomic_DNA"/>
</dbReference>
<feature type="transmembrane region" description="Helical" evidence="8">
    <location>
        <begin position="218"/>
        <end position="246"/>
    </location>
</feature>
<dbReference type="GO" id="GO:0008233">
    <property type="term" value="F:peptidase activity"/>
    <property type="evidence" value="ECO:0007669"/>
    <property type="project" value="UniProtKB-KW"/>
</dbReference>
<keyword evidence="6 8" id="KW-1133">Transmembrane helix</keyword>
<name>A0A9X0WIU0_9GAMM</name>
<dbReference type="InterPro" id="IPR014263">
    <property type="entry name" value="Methanolan_biosynth_EpsI"/>
</dbReference>
<feature type="transmembrane region" description="Helical" evidence="8">
    <location>
        <begin position="12"/>
        <end position="31"/>
    </location>
</feature>
<dbReference type="InterPro" id="IPR026491">
    <property type="entry name" value="ExosortD_VPLPA"/>
</dbReference>
<evidence type="ECO:0000256" key="7">
    <source>
        <dbReference type="ARBA" id="ARBA00023136"/>
    </source>
</evidence>
<dbReference type="Proteomes" id="UP001138802">
    <property type="component" value="Unassembled WGS sequence"/>
</dbReference>
<gene>
    <name evidence="10" type="ORF">CKO25_11645</name>
</gene>
<evidence type="ECO:0000256" key="1">
    <source>
        <dbReference type="ARBA" id="ARBA00004651"/>
    </source>
</evidence>
<keyword evidence="3" id="KW-0645">Protease</keyword>
<feature type="transmembrane region" description="Helical" evidence="8">
    <location>
        <begin position="316"/>
        <end position="333"/>
    </location>
</feature>
<protein>
    <submittedName>
        <fullName evidence="10">VPLPA-CTERM-specific exosortase XrtD</fullName>
    </submittedName>
</protein>
<dbReference type="NCBIfam" id="TIGR04152">
    <property type="entry name" value="exosort_VPLPA"/>
    <property type="match status" value="1"/>
</dbReference>
<evidence type="ECO:0000256" key="2">
    <source>
        <dbReference type="ARBA" id="ARBA00022475"/>
    </source>
</evidence>
<feature type="transmembrane region" description="Helical" evidence="8">
    <location>
        <begin position="98"/>
        <end position="118"/>
    </location>
</feature>
<feature type="transmembrane region" description="Helical" evidence="8">
    <location>
        <begin position="193"/>
        <end position="212"/>
    </location>
</feature>
<reference evidence="10 11" key="1">
    <citation type="journal article" date="2020" name="Microorganisms">
        <title>Osmotic Adaptation and Compatible Solute Biosynthesis of Phototrophic Bacteria as Revealed from Genome Analyses.</title>
        <authorList>
            <person name="Imhoff J.F."/>
            <person name="Rahn T."/>
            <person name="Kunzel S."/>
            <person name="Keller A."/>
            <person name="Neulinger S.C."/>
        </authorList>
    </citation>
    <scope>NUCLEOTIDE SEQUENCE [LARGE SCALE GENOMIC DNA]</scope>
    <source>
        <strain evidence="10 11">DSM 21303</strain>
    </source>
</reference>
<keyword evidence="11" id="KW-1185">Reference proteome</keyword>
<feature type="transmembrane region" description="Helical" evidence="8">
    <location>
        <begin position="75"/>
        <end position="92"/>
    </location>
</feature>
<evidence type="ECO:0000256" key="6">
    <source>
        <dbReference type="ARBA" id="ARBA00022989"/>
    </source>
</evidence>
<evidence type="ECO:0000259" key="9">
    <source>
        <dbReference type="Pfam" id="PF11984"/>
    </source>
</evidence>
<keyword evidence="7 8" id="KW-0472">Membrane</keyword>
<feature type="domain" description="Methanolan biosynthesis EpsI" evidence="9">
    <location>
        <begin position="319"/>
        <end position="522"/>
    </location>
</feature>
<dbReference type="AlphaFoldDB" id="A0A9X0WIU0"/>
<evidence type="ECO:0000313" key="11">
    <source>
        <dbReference type="Proteomes" id="UP001138802"/>
    </source>
</evidence>
<sequence length="525" mass="59617">MDDLEDFRWISGRVVWILVSVAAIALGFMYAPGATELLKIWGESAEYSYGYFIPIVSLLMVWQQKHTLSQMPFKASWIGLLVLAGGLFFYFVGTLSTIFLIVHYSFILVLFGLVLSMTGWPPMRFIWPALVYLAFMIPFPPFLYTQLSFALQLISSEIGVAVIRWFGISVFLEGNVIDLGDYKLQVVDACSGLRYLFPLMSFGFLMAYLFRGPLWQRIVLFLSTIPITVLMNSFRIGVIGVLVEYFGIAMAEGFLHDFEGWAIFMACTVILVIEAWIFWRFSKSRPPSFWDAFNLDLPESPPASQAVHTRTLPRSFLVAVALIVVAAFASEALSSRPIPEHQRTSFIVFPDRIGAWDGRPDTLEAAILEELDVDDYFIGDFLSQNRQRVNFYVAYYGSQQAGAAAHSPRSCIPGGGWKITDLRTQVLDEVLVRGEPLTVNRLKIQRGDDKQLVYYWFDQRGRLLTNEYAVKWYLFWDALTQNRTDGALIRLTTVVQPGEDWSDADARLTEFADLVNPQLTPFLPD</sequence>
<dbReference type="InterPro" id="IPR026392">
    <property type="entry name" value="Exo/Archaeosortase_dom"/>
</dbReference>
<dbReference type="GO" id="GO:0005886">
    <property type="term" value="C:plasma membrane"/>
    <property type="evidence" value="ECO:0007669"/>
    <property type="project" value="UniProtKB-SubCell"/>
</dbReference>
<dbReference type="Pfam" id="PF11984">
    <property type="entry name" value="DUF3485"/>
    <property type="match status" value="1"/>
</dbReference>
<keyword evidence="5" id="KW-0378">Hydrolase</keyword>
<feature type="transmembrane region" description="Helical" evidence="8">
    <location>
        <begin position="258"/>
        <end position="279"/>
    </location>
</feature>
<dbReference type="NCBIfam" id="TIGR02914">
    <property type="entry name" value="EpsI_fam"/>
    <property type="match status" value="1"/>
</dbReference>
<proteinExistence type="predicted"/>